<keyword evidence="3" id="KW-0804">Transcription</keyword>
<comment type="caution">
    <text evidence="5">The sequence shown here is derived from an EMBL/GenBank/DDBJ whole genome shotgun (WGS) entry which is preliminary data.</text>
</comment>
<evidence type="ECO:0000256" key="1">
    <source>
        <dbReference type="ARBA" id="ARBA00023015"/>
    </source>
</evidence>
<feature type="domain" description="HTH marR-type" evidence="4">
    <location>
        <begin position="23"/>
        <end position="155"/>
    </location>
</feature>
<dbReference type="InterPro" id="IPR023187">
    <property type="entry name" value="Tscrpt_reg_MarR-type_CS"/>
</dbReference>
<dbReference type="InterPro" id="IPR000835">
    <property type="entry name" value="HTH_MarR-typ"/>
</dbReference>
<dbReference type="Gene3D" id="1.10.10.10">
    <property type="entry name" value="Winged helix-like DNA-binding domain superfamily/Winged helix DNA-binding domain"/>
    <property type="match status" value="1"/>
</dbReference>
<keyword evidence="6" id="KW-1185">Reference proteome</keyword>
<accession>A0ABN1DLT5</accession>
<dbReference type="InterPro" id="IPR036390">
    <property type="entry name" value="WH_DNA-bd_sf"/>
</dbReference>
<keyword evidence="1" id="KW-0805">Transcription regulation</keyword>
<gene>
    <name evidence="5" type="ORF">GCM10009533_51450</name>
</gene>
<dbReference type="PANTHER" id="PTHR42756">
    <property type="entry name" value="TRANSCRIPTIONAL REGULATOR, MARR"/>
    <property type="match status" value="1"/>
</dbReference>
<dbReference type="PROSITE" id="PS50995">
    <property type="entry name" value="HTH_MARR_2"/>
    <property type="match status" value="1"/>
</dbReference>
<keyword evidence="2" id="KW-0238">DNA-binding</keyword>
<name>A0ABN1DLT5_SACER</name>
<dbReference type="EMBL" id="BAAAGS010000041">
    <property type="protein sequence ID" value="GAA0546314.1"/>
    <property type="molecule type" value="Genomic_DNA"/>
</dbReference>
<proteinExistence type="predicted"/>
<evidence type="ECO:0000259" key="4">
    <source>
        <dbReference type="PROSITE" id="PS50995"/>
    </source>
</evidence>
<dbReference type="Pfam" id="PF01047">
    <property type="entry name" value="MarR"/>
    <property type="match status" value="1"/>
</dbReference>
<organism evidence="5 6">
    <name type="scientific">Saccharopolyspora erythraea</name>
    <name type="common">Streptomyces erythraeus</name>
    <dbReference type="NCBI Taxonomy" id="1836"/>
    <lineage>
        <taxon>Bacteria</taxon>
        <taxon>Bacillati</taxon>
        <taxon>Actinomycetota</taxon>
        <taxon>Actinomycetes</taxon>
        <taxon>Pseudonocardiales</taxon>
        <taxon>Pseudonocardiaceae</taxon>
        <taxon>Saccharopolyspora</taxon>
    </lineage>
</organism>
<protein>
    <submittedName>
        <fullName evidence="5">MarR family transcriptional regulator</fullName>
    </submittedName>
</protein>
<evidence type="ECO:0000256" key="2">
    <source>
        <dbReference type="ARBA" id="ARBA00023125"/>
    </source>
</evidence>
<sequence>MTPGFAAEPVRDDRAVSRDGLTEPLTLYLVKRLEQVIRARMDEALRPHGLTTLQFTALTALRRRDGLSSAQLARRSFVTPQTMNEMVRWLEKHGHIERRRDPDNRRVLLITLTESGRSLLRRCDPLVEAIEAEMLGAVPAVQHPLFRQSLQLGYTALSAVDRAESAGT</sequence>
<reference evidence="5 6" key="1">
    <citation type="journal article" date="2019" name="Int. J. Syst. Evol. Microbiol.">
        <title>The Global Catalogue of Microorganisms (GCM) 10K type strain sequencing project: providing services to taxonomists for standard genome sequencing and annotation.</title>
        <authorList>
            <consortium name="The Broad Institute Genomics Platform"/>
            <consortium name="The Broad Institute Genome Sequencing Center for Infectious Disease"/>
            <person name="Wu L."/>
            <person name="Ma J."/>
        </authorList>
    </citation>
    <scope>NUCLEOTIDE SEQUENCE [LARGE SCALE GENOMIC DNA]</scope>
    <source>
        <strain evidence="5 6">JCM 10303</strain>
    </source>
</reference>
<evidence type="ECO:0000313" key="6">
    <source>
        <dbReference type="Proteomes" id="UP001500729"/>
    </source>
</evidence>
<dbReference type="Proteomes" id="UP001500729">
    <property type="component" value="Unassembled WGS sequence"/>
</dbReference>
<dbReference type="SMART" id="SM00347">
    <property type="entry name" value="HTH_MARR"/>
    <property type="match status" value="1"/>
</dbReference>
<dbReference type="PANTHER" id="PTHR42756:SF1">
    <property type="entry name" value="TRANSCRIPTIONAL REPRESSOR OF EMRAB OPERON"/>
    <property type="match status" value="1"/>
</dbReference>
<dbReference type="InterPro" id="IPR036388">
    <property type="entry name" value="WH-like_DNA-bd_sf"/>
</dbReference>
<evidence type="ECO:0000256" key="3">
    <source>
        <dbReference type="ARBA" id="ARBA00023163"/>
    </source>
</evidence>
<evidence type="ECO:0000313" key="5">
    <source>
        <dbReference type="EMBL" id="GAA0546314.1"/>
    </source>
</evidence>
<dbReference type="PROSITE" id="PS01117">
    <property type="entry name" value="HTH_MARR_1"/>
    <property type="match status" value="1"/>
</dbReference>
<dbReference type="SUPFAM" id="SSF46785">
    <property type="entry name" value="Winged helix' DNA-binding domain"/>
    <property type="match status" value="1"/>
</dbReference>